<evidence type="ECO:0000256" key="1">
    <source>
        <dbReference type="SAM" id="SignalP"/>
    </source>
</evidence>
<dbReference type="RefSeq" id="WP_094478377.1">
    <property type="nucleotide sequence ID" value="NZ_JACKSC010000413.1"/>
</dbReference>
<accession>A0A255DN37</accession>
<dbReference type="AlphaFoldDB" id="A0A255DN37"/>
<dbReference type="InterPro" id="IPR032407">
    <property type="entry name" value="MHB"/>
</dbReference>
<feature type="domain" description="Haemophore haem-binding" evidence="2">
    <location>
        <begin position="34"/>
        <end position="110"/>
    </location>
</feature>
<name>A0A255DN37_9MYCO</name>
<dbReference type="Proteomes" id="UP000216063">
    <property type="component" value="Unassembled WGS sequence"/>
</dbReference>
<comment type="caution">
    <text evidence="3">The sequence shown here is derived from an EMBL/GenBank/DDBJ whole genome shotgun (WGS) entry which is preliminary data.</text>
</comment>
<dbReference type="GO" id="GO:0020037">
    <property type="term" value="F:heme binding"/>
    <property type="evidence" value="ECO:0007669"/>
    <property type="project" value="InterPro"/>
</dbReference>
<evidence type="ECO:0000259" key="2">
    <source>
        <dbReference type="Pfam" id="PF16525"/>
    </source>
</evidence>
<feature type="chain" id="PRO_5012445681" evidence="1">
    <location>
        <begin position="31"/>
        <end position="119"/>
    </location>
</feature>
<evidence type="ECO:0000313" key="4">
    <source>
        <dbReference type="Proteomes" id="UP000216063"/>
    </source>
</evidence>
<evidence type="ECO:0000313" key="3">
    <source>
        <dbReference type="EMBL" id="OYN80867.1"/>
    </source>
</evidence>
<keyword evidence="1" id="KW-0732">Signal</keyword>
<dbReference type="EMBL" id="NOZR01000005">
    <property type="protein sequence ID" value="OYN80867.1"/>
    <property type="molecule type" value="Genomic_DNA"/>
</dbReference>
<gene>
    <name evidence="3" type="ORF">CG716_07280</name>
</gene>
<sequence length="119" mass="12196">MSIACSMRHAAAVGLAAGALVLGVAGTAAADPPPNCTSADMAGIQSGVGFSMSGYLFTHPDVNAFFTSLQGLPRDQIRQKVQEYLAANPQVSDDIAAIRQPNKDFRSRCDVSGSGPVGG</sequence>
<dbReference type="InterPro" id="IPR038378">
    <property type="entry name" value="MHB_sf"/>
</dbReference>
<organism evidence="3 4">
    <name type="scientific">Mycolicibacterium sphagni</name>
    <dbReference type="NCBI Taxonomy" id="1786"/>
    <lineage>
        <taxon>Bacteria</taxon>
        <taxon>Bacillati</taxon>
        <taxon>Actinomycetota</taxon>
        <taxon>Actinomycetes</taxon>
        <taxon>Mycobacteriales</taxon>
        <taxon>Mycobacteriaceae</taxon>
        <taxon>Mycolicibacterium</taxon>
    </lineage>
</organism>
<keyword evidence="4" id="KW-1185">Reference proteome</keyword>
<feature type="signal peptide" evidence="1">
    <location>
        <begin position="1"/>
        <end position="30"/>
    </location>
</feature>
<dbReference type="NCBIfam" id="TIGR04529">
    <property type="entry name" value="MTB_hemophore"/>
    <property type="match status" value="1"/>
</dbReference>
<reference evidence="3 4" key="1">
    <citation type="submission" date="2017-07" db="EMBL/GenBank/DDBJ databases">
        <title>The new phylogeny of genus Mycobacterium.</title>
        <authorList>
            <person name="Tortoli E."/>
            <person name="Trovato A."/>
            <person name="Cirillo D.M."/>
        </authorList>
    </citation>
    <scope>NUCLEOTIDE SEQUENCE [LARGE SCALE GENOMIC DNA]</scope>
    <source>
        <strain evidence="3 4">ATCC 33027</strain>
    </source>
</reference>
<dbReference type="OrthoDB" id="7448035at2"/>
<dbReference type="Pfam" id="PF16525">
    <property type="entry name" value="MHB"/>
    <property type="match status" value="1"/>
</dbReference>
<proteinExistence type="predicted"/>
<dbReference type="Gene3D" id="1.20.20.20">
    <property type="entry name" value="Haemophore, haem-binding domain"/>
    <property type="match status" value="1"/>
</dbReference>
<protein>
    <submittedName>
        <fullName evidence="3">Hemophore-related protein</fullName>
    </submittedName>
</protein>